<dbReference type="GO" id="GO:0016121">
    <property type="term" value="P:carotene catabolic process"/>
    <property type="evidence" value="ECO:0007669"/>
    <property type="project" value="TreeGrafter"/>
</dbReference>
<evidence type="ECO:0000256" key="6">
    <source>
        <dbReference type="RuleBase" id="RU364048"/>
    </source>
</evidence>
<dbReference type="PATRIC" id="fig|66876.3.peg.2670"/>
<comment type="similarity">
    <text evidence="1 6">Belongs to the carotenoid oxygenase family.</text>
</comment>
<evidence type="ECO:0000256" key="2">
    <source>
        <dbReference type="ARBA" id="ARBA00022723"/>
    </source>
</evidence>
<dbReference type="GO" id="GO:0010436">
    <property type="term" value="F:carotenoid dioxygenase activity"/>
    <property type="evidence" value="ECO:0007669"/>
    <property type="project" value="TreeGrafter"/>
</dbReference>
<dbReference type="PANTHER" id="PTHR10543:SF89">
    <property type="entry name" value="CAROTENOID 9,10(9',10')-CLEAVAGE DIOXYGENASE 1"/>
    <property type="match status" value="1"/>
</dbReference>
<dbReference type="AlphaFoldDB" id="A0A0N0XYR4"/>
<keyword evidence="4 5" id="KW-0408">Iron</keyword>
<comment type="caution">
    <text evidence="7">The sequence shown here is derived from an EMBL/GenBank/DDBJ whole genome shotgun (WGS) entry which is preliminary data.</text>
</comment>
<evidence type="ECO:0000313" key="7">
    <source>
        <dbReference type="EMBL" id="KPC64284.1"/>
    </source>
</evidence>
<dbReference type="GO" id="GO:0046872">
    <property type="term" value="F:metal ion binding"/>
    <property type="evidence" value="ECO:0007669"/>
    <property type="project" value="UniProtKB-KW"/>
</dbReference>
<dbReference type="InterPro" id="IPR004294">
    <property type="entry name" value="Carotenoid_Oase"/>
</dbReference>
<keyword evidence="6" id="KW-0223">Dioxygenase</keyword>
<evidence type="ECO:0000256" key="5">
    <source>
        <dbReference type="PIRSR" id="PIRSR604294-1"/>
    </source>
</evidence>
<comment type="cofactor">
    <cofactor evidence="5 6">
        <name>Fe(2+)</name>
        <dbReference type="ChEBI" id="CHEBI:29033"/>
    </cofactor>
    <text evidence="5 6">Binds 1 Fe(2+) ion per subunit.</text>
</comment>
<feature type="binding site" evidence="5">
    <location>
        <position position="265"/>
    </location>
    <ligand>
        <name>Fe cation</name>
        <dbReference type="ChEBI" id="CHEBI:24875"/>
        <note>catalytic</note>
    </ligand>
</feature>
<evidence type="ECO:0000256" key="4">
    <source>
        <dbReference type="ARBA" id="ARBA00023004"/>
    </source>
</evidence>
<evidence type="ECO:0000256" key="3">
    <source>
        <dbReference type="ARBA" id="ARBA00023002"/>
    </source>
</evidence>
<keyword evidence="3 6" id="KW-0560">Oxidoreductase</keyword>
<dbReference type="Pfam" id="PF03055">
    <property type="entry name" value="RPE65"/>
    <property type="match status" value="1"/>
</dbReference>
<dbReference type="RefSeq" id="WP_053923681.1">
    <property type="nucleotide sequence ID" value="NZ_LGKG01000101.1"/>
</dbReference>
<reference evidence="8" key="1">
    <citation type="submission" date="2015-07" db="EMBL/GenBank/DDBJ databases">
        <authorList>
            <person name="Ju K.-S."/>
            <person name="Doroghazi J.R."/>
            <person name="Metcalf W.W."/>
        </authorList>
    </citation>
    <scope>NUCLEOTIDE SEQUENCE [LARGE SCALE GENOMIC DNA]</scope>
    <source>
        <strain evidence="8">NRRL ISP-5002</strain>
    </source>
</reference>
<gene>
    <name evidence="7" type="ORF">ADL29_12210</name>
</gene>
<proteinExistence type="inferred from homology"/>
<dbReference type="EMBL" id="LGKG01000101">
    <property type="protein sequence ID" value="KPC64284.1"/>
    <property type="molecule type" value="Genomic_DNA"/>
</dbReference>
<dbReference type="EC" id="1.13.11.-" evidence="6"/>
<sequence>MTTTRNRYLSGNFAPVTEEVTAYDLPVTGRIPTHLNGRYLRNGPNPLGIEDAAAHIWTLGAGMVHGVRIRDGRAEWYRNRWVRSSTVADHLGEPRRGTPIDEQLDISPNVQVVGFAGSTFALIEGGIRPYELTYELETVGPCALGATPEGYSANAHSLFDPRSRELHSLAFRYGSDNVQHIVMNDSGTVRRTTTIPVPGNPYMHDFALTDHYVLLFDSPVVFSPAHLSTGVPFTWDDRRGARVGVLPREGGEVRWFGLTPSLVGHTLNAYERPHEDLRGSGTGGCDIVVDVIRHPEGFDIRDVGSSRPTLDRWTIDLTAGTVREERLDDRVQEFPRLNSGYTGRPYRYGYAAAVELYAPPAGPEDDRPDEGFSNALLKHDLRRGTTEAHEFGRDAAVGEGVFVAAESPAAEDDGYVMAYVFNPERSATDLVILPAQDFSGAPLARIHLPVRVPLGLHGSWVPGEDR</sequence>
<evidence type="ECO:0000256" key="1">
    <source>
        <dbReference type="ARBA" id="ARBA00006787"/>
    </source>
</evidence>
<feature type="binding site" evidence="5">
    <location>
        <position position="457"/>
    </location>
    <ligand>
        <name>Fe cation</name>
        <dbReference type="ChEBI" id="CHEBI:24875"/>
        <note>catalytic</note>
    </ligand>
</feature>
<organism evidence="7 8">
    <name type="scientific">Streptomyces chattanoogensis</name>
    <dbReference type="NCBI Taxonomy" id="66876"/>
    <lineage>
        <taxon>Bacteria</taxon>
        <taxon>Bacillati</taxon>
        <taxon>Actinomycetota</taxon>
        <taxon>Actinomycetes</taxon>
        <taxon>Kitasatosporales</taxon>
        <taxon>Streptomycetaceae</taxon>
        <taxon>Streptomyces</taxon>
    </lineage>
</organism>
<evidence type="ECO:0000313" key="8">
    <source>
        <dbReference type="Proteomes" id="UP000037982"/>
    </source>
</evidence>
<keyword evidence="2 5" id="KW-0479">Metal-binding</keyword>
<feature type="binding site" evidence="5">
    <location>
        <position position="156"/>
    </location>
    <ligand>
        <name>Fe cation</name>
        <dbReference type="ChEBI" id="CHEBI:24875"/>
        <note>catalytic</note>
    </ligand>
</feature>
<accession>A0A0N0XYR4</accession>
<feature type="binding site" evidence="5">
    <location>
        <position position="204"/>
    </location>
    <ligand>
        <name>Fe cation</name>
        <dbReference type="ChEBI" id="CHEBI:24875"/>
        <note>catalytic</note>
    </ligand>
</feature>
<name>A0A0N0XYR4_9ACTN</name>
<dbReference type="PANTHER" id="PTHR10543">
    <property type="entry name" value="BETA-CAROTENE DIOXYGENASE"/>
    <property type="match status" value="1"/>
</dbReference>
<keyword evidence="8" id="KW-1185">Reference proteome</keyword>
<protein>
    <recommendedName>
        <fullName evidence="6">Dioxygenase</fullName>
        <ecNumber evidence="6">1.13.11.-</ecNumber>
    </recommendedName>
</protein>
<dbReference type="Proteomes" id="UP000037982">
    <property type="component" value="Unassembled WGS sequence"/>
</dbReference>